<protein>
    <submittedName>
        <fullName evidence="1">Uncharacterized protein</fullName>
    </submittedName>
</protein>
<proteinExistence type="predicted"/>
<evidence type="ECO:0000313" key="1">
    <source>
        <dbReference type="EMBL" id="KAH0620948.1"/>
    </source>
</evidence>
<gene>
    <name evidence="1" type="ORF">JD844_021867</name>
</gene>
<organism evidence="1 2">
    <name type="scientific">Phrynosoma platyrhinos</name>
    <name type="common">Desert horned lizard</name>
    <dbReference type="NCBI Taxonomy" id="52577"/>
    <lineage>
        <taxon>Eukaryota</taxon>
        <taxon>Metazoa</taxon>
        <taxon>Chordata</taxon>
        <taxon>Craniata</taxon>
        <taxon>Vertebrata</taxon>
        <taxon>Euteleostomi</taxon>
        <taxon>Lepidosauria</taxon>
        <taxon>Squamata</taxon>
        <taxon>Bifurcata</taxon>
        <taxon>Unidentata</taxon>
        <taxon>Episquamata</taxon>
        <taxon>Toxicofera</taxon>
        <taxon>Iguania</taxon>
        <taxon>Phrynosomatidae</taxon>
        <taxon>Phrynosomatinae</taxon>
        <taxon>Phrynosoma</taxon>
    </lineage>
</organism>
<dbReference type="Proteomes" id="UP000826234">
    <property type="component" value="Unassembled WGS sequence"/>
</dbReference>
<accession>A0ABQ7SV29</accession>
<name>A0ABQ7SV29_PHRPL</name>
<reference evidence="1 2" key="1">
    <citation type="journal article" date="2022" name="Gigascience">
        <title>A chromosome-level genome assembly and annotation of the desert horned lizard, Phrynosoma platyrhinos, provides insight into chromosomal rearrangements among reptiles.</title>
        <authorList>
            <person name="Koochekian N."/>
            <person name="Ascanio A."/>
            <person name="Farleigh K."/>
            <person name="Card D.C."/>
            <person name="Schield D.R."/>
            <person name="Castoe T.A."/>
            <person name="Jezkova T."/>
        </authorList>
    </citation>
    <scope>NUCLEOTIDE SEQUENCE [LARGE SCALE GENOMIC DNA]</scope>
    <source>
        <strain evidence="1">NK-2021</strain>
    </source>
</reference>
<evidence type="ECO:0000313" key="2">
    <source>
        <dbReference type="Proteomes" id="UP000826234"/>
    </source>
</evidence>
<keyword evidence="2" id="KW-1185">Reference proteome</keyword>
<dbReference type="EMBL" id="JAIPUX010003289">
    <property type="protein sequence ID" value="KAH0620948.1"/>
    <property type="molecule type" value="Genomic_DNA"/>
</dbReference>
<sequence length="89" mass="10606">MLSKYVRQICSKICFRDIIYKIILILYSLNRLMLTQEFLDCVLYTVISLSKAEKALDFLNLLLKLSDKCLLHYVESVLKRRHIFMICKD</sequence>
<comment type="caution">
    <text evidence="1">The sequence shown here is derived from an EMBL/GenBank/DDBJ whole genome shotgun (WGS) entry which is preliminary data.</text>
</comment>